<feature type="transmembrane region" description="Helical" evidence="8">
    <location>
        <begin position="20"/>
        <end position="38"/>
    </location>
</feature>
<organism evidence="9 10">
    <name type="scientific">Pseudomonas syringae pv. ribicola</name>
    <dbReference type="NCBI Taxonomy" id="55398"/>
    <lineage>
        <taxon>Bacteria</taxon>
        <taxon>Pseudomonadati</taxon>
        <taxon>Pseudomonadota</taxon>
        <taxon>Gammaproteobacteria</taxon>
        <taxon>Pseudomonadales</taxon>
        <taxon>Pseudomonadaceae</taxon>
        <taxon>Pseudomonas</taxon>
    </lineage>
</organism>
<dbReference type="AlphaFoldDB" id="A0A0P9YL37"/>
<evidence type="ECO:0000256" key="2">
    <source>
        <dbReference type="ARBA" id="ARBA00010145"/>
    </source>
</evidence>
<feature type="transmembrane region" description="Helical" evidence="8">
    <location>
        <begin position="264"/>
        <end position="282"/>
    </location>
</feature>
<feature type="transmembrane region" description="Helical" evidence="8">
    <location>
        <begin position="81"/>
        <end position="100"/>
    </location>
</feature>
<keyword evidence="4" id="KW-1003">Cell membrane</keyword>
<comment type="subcellular location">
    <subcellularLocation>
        <location evidence="1">Cell membrane</location>
        <topology evidence="1">Multi-pass membrane protein</topology>
    </subcellularLocation>
</comment>
<dbReference type="InterPro" id="IPR038770">
    <property type="entry name" value="Na+/solute_symporter_sf"/>
</dbReference>
<reference evidence="9 10" key="1">
    <citation type="submission" date="2015-09" db="EMBL/GenBank/DDBJ databases">
        <title>Genome announcement of multiple Pseudomonas syringae strains.</title>
        <authorList>
            <person name="Thakur S."/>
            <person name="Wang P.W."/>
            <person name="Gong Y."/>
            <person name="Weir B.S."/>
            <person name="Guttman D.S."/>
        </authorList>
    </citation>
    <scope>NUCLEOTIDE SEQUENCE [LARGE SCALE GENOMIC DNA]</scope>
    <source>
        <strain evidence="9 10">ICMP3882</strain>
    </source>
</reference>
<feature type="transmembrane region" description="Helical" evidence="8">
    <location>
        <begin position="112"/>
        <end position="131"/>
    </location>
</feature>
<dbReference type="InterPro" id="IPR004776">
    <property type="entry name" value="Mem_transp_PIN-like"/>
</dbReference>
<evidence type="ECO:0000256" key="5">
    <source>
        <dbReference type="ARBA" id="ARBA00022692"/>
    </source>
</evidence>
<sequence>MQRWFILRGHVLKEPEPVAVLQAILPVFLLIVLGYVLGKRKTLTVESTKALSVLAFKLFLPMVLFTGMVKAPLHDGLDLQVLAAYFVPALIVFVLINLVMHRSGSTSTPFGLTASFSNNILIGIPLVVGVFGDQGLVLLFTVIAVHSLTLFTFQSLYDSLAGDQPFNTRSLFASLANPLIIGLLLGIVVNLSGLALPEWADHLTTWLAQAALPCALIVLGSNLSSFKLTPSPQALGITVGKLFLMPLLVLLACMLLGIEGLSRGVLVLMAAGPAGVNVLGFARSVPHVQKTSSAICLTTVLSAATLPLWMWLVSLIG</sequence>
<name>A0A0P9YL37_PSESI</name>
<evidence type="ECO:0000256" key="7">
    <source>
        <dbReference type="ARBA" id="ARBA00023136"/>
    </source>
</evidence>
<keyword evidence="7 8" id="KW-0472">Membrane</keyword>
<protein>
    <submittedName>
        <fullName evidence="9">Auxin efflux carrier family protein</fullName>
    </submittedName>
</protein>
<feature type="transmembrane region" description="Helical" evidence="8">
    <location>
        <begin position="50"/>
        <end position="69"/>
    </location>
</feature>
<evidence type="ECO:0000256" key="8">
    <source>
        <dbReference type="SAM" id="Phobius"/>
    </source>
</evidence>
<feature type="transmembrane region" description="Helical" evidence="8">
    <location>
        <begin position="235"/>
        <end position="258"/>
    </location>
</feature>
<feature type="transmembrane region" description="Helical" evidence="8">
    <location>
        <begin position="137"/>
        <end position="157"/>
    </location>
</feature>
<accession>A0A0P9YL37</accession>
<evidence type="ECO:0000256" key="6">
    <source>
        <dbReference type="ARBA" id="ARBA00022989"/>
    </source>
</evidence>
<evidence type="ECO:0000256" key="4">
    <source>
        <dbReference type="ARBA" id="ARBA00022475"/>
    </source>
</evidence>
<keyword evidence="3" id="KW-0813">Transport</keyword>
<feature type="transmembrane region" description="Helical" evidence="8">
    <location>
        <begin position="203"/>
        <end position="223"/>
    </location>
</feature>
<comment type="caution">
    <text evidence="9">The sequence shown here is derived from an EMBL/GenBank/DDBJ whole genome shotgun (WGS) entry which is preliminary data.</text>
</comment>
<dbReference type="PANTHER" id="PTHR36838">
    <property type="entry name" value="AUXIN EFFLUX CARRIER FAMILY PROTEIN"/>
    <property type="match status" value="1"/>
</dbReference>
<dbReference type="Gene3D" id="1.20.1530.20">
    <property type="match status" value="1"/>
</dbReference>
<dbReference type="GO" id="GO:0055085">
    <property type="term" value="P:transmembrane transport"/>
    <property type="evidence" value="ECO:0007669"/>
    <property type="project" value="InterPro"/>
</dbReference>
<feature type="transmembrane region" description="Helical" evidence="8">
    <location>
        <begin position="294"/>
        <end position="316"/>
    </location>
</feature>
<dbReference type="EMBL" id="LJRF01000146">
    <property type="protein sequence ID" value="KPY45385.1"/>
    <property type="molecule type" value="Genomic_DNA"/>
</dbReference>
<feature type="transmembrane region" description="Helical" evidence="8">
    <location>
        <begin position="169"/>
        <end position="191"/>
    </location>
</feature>
<evidence type="ECO:0000313" key="9">
    <source>
        <dbReference type="EMBL" id="KPY45385.1"/>
    </source>
</evidence>
<evidence type="ECO:0000313" key="10">
    <source>
        <dbReference type="Proteomes" id="UP000050554"/>
    </source>
</evidence>
<comment type="similarity">
    <text evidence="2">Belongs to the auxin efflux carrier (TC 2.A.69) family.</text>
</comment>
<evidence type="ECO:0000256" key="3">
    <source>
        <dbReference type="ARBA" id="ARBA00022448"/>
    </source>
</evidence>
<gene>
    <name evidence="9" type="ORF">ALO47_01272</name>
</gene>
<keyword evidence="6 8" id="KW-1133">Transmembrane helix</keyword>
<proteinExistence type="inferred from homology"/>
<dbReference type="PANTHER" id="PTHR36838:SF3">
    <property type="entry name" value="TRANSPORTER AUXIN EFFLUX CARRIER EC FAMILY"/>
    <property type="match status" value="1"/>
</dbReference>
<dbReference type="GO" id="GO:0005886">
    <property type="term" value="C:plasma membrane"/>
    <property type="evidence" value="ECO:0007669"/>
    <property type="project" value="UniProtKB-SubCell"/>
</dbReference>
<dbReference type="Proteomes" id="UP000050554">
    <property type="component" value="Unassembled WGS sequence"/>
</dbReference>
<evidence type="ECO:0000256" key="1">
    <source>
        <dbReference type="ARBA" id="ARBA00004651"/>
    </source>
</evidence>
<keyword evidence="5 8" id="KW-0812">Transmembrane</keyword>
<dbReference type="Pfam" id="PF03547">
    <property type="entry name" value="Mem_trans"/>
    <property type="match status" value="2"/>
</dbReference>
<dbReference type="PATRIC" id="fig|55398.3.peg.1603"/>